<dbReference type="AlphaFoldDB" id="A0AA96WS39"/>
<reference evidence="1" key="1">
    <citation type="journal article" date="2023" name="Plants (Basel)">
        <title>Genomic Analysis of Leptolyngbya boryana CZ1 Reveals Efficient Carbon Fixation Modules.</title>
        <authorList>
            <person name="Bai X."/>
            <person name="Wang H."/>
            <person name="Cheng W."/>
            <person name="Wang J."/>
            <person name="Ma M."/>
            <person name="Hu H."/>
            <person name="Song Z."/>
            <person name="Ma H."/>
            <person name="Fan Y."/>
            <person name="Du C."/>
            <person name="Xu J."/>
        </authorList>
    </citation>
    <scope>NUCLEOTIDE SEQUENCE</scope>
    <source>
        <strain evidence="1">CZ1</strain>
    </source>
</reference>
<proteinExistence type="predicted"/>
<reference evidence="1" key="2">
    <citation type="submission" date="2023-07" db="EMBL/GenBank/DDBJ databases">
        <authorList>
            <person name="Bai X.-H."/>
            <person name="Wang H.-H."/>
            <person name="Wang J."/>
            <person name="Ma M.-Y."/>
            <person name="Hu H.-H."/>
            <person name="Song Z.-L."/>
            <person name="Ma H.-G."/>
            <person name="Fan Y."/>
            <person name="Du C.-Y."/>
            <person name="Xu J.-C."/>
        </authorList>
    </citation>
    <scope>NUCLEOTIDE SEQUENCE</scope>
    <source>
        <strain evidence="1">CZ1</strain>
    </source>
</reference>
<evidence type="ECO:0000313" key="1">
    <source>
        <dbReference type="EMBL" id="WNZ44751.1"/>
    </source>
</evidence>
<gene>
    <name evidence="1" type="ORF">Q2T42_23440</name>
</gene>
<dbReference type="EMBL" id="CP130144">
    <property type="protein sequence ID" value="WNZ44751.1"/>
    <property type="molecule type" value="Genomic_DNA"/>
</dbReference>
<organism evidence="1">
    <name type="scientific">Leptolyngbya boryana CZ1</name>
    <dbReference type="NCBI Taxonomy" id="3060204"/>
    <lineage>
        <taxon>Bacteria</taxon>
        <taxon>Bacillati</taxon>
        <taxon>Cyanobacteriota</taxon>
        <taxon>Cyanophyceae</taxon>
        <taxon>Leptolyngbyales</taxon>
        <taxon>Leptolyngbyaceae</taxon>
        <taxon>Leptolyngbya group</taxon>
        <taxon>Leptolyngbya</taxon>
    </lineage>
</organism>
<protein>
    <submittedName>
        <fullName evidence="1">Uncharacterized protein</fullName>
    </submittedName>
</protein>
<dbReference type="RefSeq" id="WP_316426697.1">
    <property type="nucleotide sequence ID" value="NZ_CP130144.1"/>
</dbReference>
<accession>A0AA96WS39</accession>
<sequence>MHTDQASLKALKLAGYTSFLTIAISTTATAQPVGKYAGSSANWRPDYAGTIRMVQTDGKRQVYSAIADVELKAKPSDIPSDDSDGKVVQYEMRGMITLTSPVVKGTYLCTADAPASVSIADSGMNLYQGGEFGKGTAYEIRINRFIRIPNCTSPTLGKLRSDAQTMQINFDSSYQSAAQAEAELNALPKPTEADITAMEEQKRAVDAMMEDSEVKQALERLQQSGNPPSEAEMIALAERLQQNSRVVQGVKRPKLSPTLQAAGDRKTDYSHLKRTNNPDHLKDQMTLDFGAGRGSQTFSWDLRRVR</sequence>
<name>A0AA96WS39_LEPBY</name>